<dbReference type="Gene3D" id="3.30.710.10">
    <property type="entry name" value="Potassium Channel Kv1.1, Chain A"/>
    <property type="match status" value="1"/>
</dbReference>
<organism evidence="2 3">
    <name type="scientific">Multifurca ochricompacta</name>
    <dbReference type="NCBI Taxonomy" id="376703"/>
    <lineage>
        <taxon>Eukaryota</taxon>
        <taxon>Fungi</taxon>
        <taxon>Dikarya</taxon>
        <taxon>Basidiomycota</taxon>
        <taxon>Agaricomycotina</taxon>
        <taxon>Agaricomycetes</taxon>
        <taxon>Russulales</taxon>
        <taxon>Russulaceae</taxon>
        <taxon>Multifurca</taxon>
    </lineage>
</organism>
<dbReference type="InterPro" id="IPR011333">
    <property type="entry name" value="SKP1/BTB/POZ_sf"/>
</dbReference>
<feature type="domain" description="BTB" evidence="1">
    <location>
        <begin position="25"/>
        <end position="98"/>
    </location>
</feature>
<dbReference type="CDD" id="cd18186">
    <property type="entry name" value="BTB_POZ_ZBTB_KLHL-like"/>
    <property type="match status" value="1"/>
</dbReference>
<accession>A0AAD4QNA4</accession>
<dbReference type="Proteomes" id="UP001203297">
    <property type="component" value="Unassembled WGS sequence"/>
</dbReference>
<keyword evidence="3" id="KW-1185">Reference proteome</keyword>
<evidence type="ECO:0000259" key="1">
    <source>
        <dbReference type="PROSITE" id="PS50097"/>
    </source>
</evidence>
<dbReference type="PROSITE" id="PS50097">
    <property type="entry name" value="BTB"/>
    <property type="match status" value="1"/>
</dbReference>
<sequence length="243" mass="27724">MPLNTTPRRTSSTLSRHPDYFFPEADVTFEVDNVLFRAHKRFFIRESAYFRALFTAPPIPCQDPPGSETNPVVLEHTSVDGFAGLLWVFYNPRYSIYNTTVEKWQSILTLAQRWGFKEVEELCVRELEKLPIPPVEKIYIYQKFKLNASLLLESYAKLTNRAEPIDLEEGRKLGIDTSLLIARARELSRGTGSHTSPRSPSAIQLESKDLQRLIREVFGLGELLNGSAQPMVTPIPSHHMGNY</sequence>
<protein>
    <recommendedName>
        <fullName evidence="1">BTB domain-containing protein</fullName>
    </recommendedName>
</protein>
<evidence type="ECO:0000313" key="2">
    <source>
        <dbReference type="EMBL" id="KAI0300449.1"/>
    </source>
</evidence>
<dbReference type="SUPFAM" id="SSF54695">
    <property type="entry name" value="POZ domain"/>
    <property type="match status" value="1"/>
</dbReference>
<proteinExistence type="predicted"/>
<dbReference type="SMART" id="SM00225">
    <property type="entry name" value="BTB"/>
    <property type="match status" value="1"/>
</dbReference>
<reference evidence="2" key="1">
    <citation type="journal article" date="2022" name="New Phytol.">
        <title>Evolutionary transition to the ectomycorrhizal habit in the genomes of a hyperdiverse lineage of mushroom-forming fungi.</title>
        <authorList>
            <person name="Looney B."/>
            <person name="Miyauchi S."/>
            <person name="Morin E."/>
            <person name="Drula E."/>
            <person name="Courty P.E."/>
            <person name="Kohler A."/>
            <person name="Kuo A."/>
            <person name="LaButti K."/>
            <person name="Pangilinan J."/>
            <person name="Lipzen A."/>
            <person name="Riley R."/>
            <person name="Andreopoulos W."/>
            <person name="He G."/>
            <person name="Johnson J."/>
            <person name="Nolan M."/>
            <person name="Tritt A."/>
            <person name="Barry K.W."/>
            <person name="Grigoriev I.V."/>
            <person name="Nagy L.G."/>
            <person name="Hibbett D."/>
            <person name="Henrissat B."/>
            <person name="Matheny P.B."/>
            <person name="Labbe J."/>
            <person name="Martin F.M."/>
        </authorList>
    </citation>
    <scope>NUCLEOTIDE SEQUENCE</scope>
    <source>
        <strain evidence="2">BPL690</strain>
    </source>
</reference>
<dbReference type="AlphaFoldDB" id="A0AAD4QNA4"/>
<dbReference type="EMBL" id="WTXG01000018">
    <property type="protein sequence ID" value="KAI0300449.1"/>
    <property type="molecule type" value="Genomic_DNA"/>
</dbReference>
<dbReference type="InterPro" id="IPR000210">
    <property type="entry name" value="BTB/POZ_dom"/>
</dbReference>
<gene>
    <name evidence="2" type="ORF">B0F90DRAFT_412010</name>
</gene>
<dbReference type="Pfam" id="PF00651">
    <property type="entry name" value="BTB"/>
    <property type="match status" value="1"/>
</dbReference>
<name>A0AAD4QNA4_9AGAM</name>
<comment type="caution">
    <text evidence="2">The sequence shown here is derived from an EMBL/GenBank/DDBJ whole genome shotgun (WGS) entry which is preliminary data.</text>
</comment>
<evidence type="ECO:0000313" key="3">
    <source>
        <dbReference type="Proteomes" id="UP001203297"/>
    </source>
</evidence>